<dbReference type="AlphaFoldDB" id="F4QLU1"/>
<organism evidence="1 2">
    <name type="scientific">Asticcacaulis biprosthecium C19</name>
    <dbReference type="NCBI Taxonomy" id="715226"/>
    <lineage>
        <taxon>Bacteria</taxon>
        <taxon>Pseudomonadati</taxon>
        <taxon>Pseudomonadota</taxon>
        <taxon>Alphaproteobacteria</taxon>
        <taxon>Caulobacterales</taxon>
        <taxon>Caulobacteraceae</taxon>
        <taxon>Asticcacaulis</taxon>
    </lineage>
</organism>
<protein>
    <submittedName>
        <fullName evidence="1">Uncharacterized protein</fullName>
    </submittedName>
</protein>
<dbReference type="HOGENOM" id="CLU_3164101_0_0_5"/>
<keyword evidence="2" id="KW-1185">Reference proteome</keyword>
<name>F4QLU1_9CAUL</name>
<evidence type="ECO:0000313" key="1">
    <source>
        <dbReference type="EMBL" id="EGF92360.1"/>
    </source>
</evidence>
<proteinExistence type="predicted"/>
<evidence type="ECO:0000313" key="2">
    <source>
        <dbReference type="Proteomes" id="UP000006512"/>
    </source>
</evidence>
<dbReference type="Proteomes" id="UP000006512">
    <property type="component" value="Unassembled WGS sequence"/>
</dbReference>
<dbReference type="EMBL" id="GL883077">
    <property type="protein sequence ID" value="EGF92360.1"/>
    <property type="molecule type" value="Genomic_DNA"/>
</dbReference>
<reference evidence="2" key="1">
    <citation type="submission" date="2011-03" db="EMBL/GenBank/DDBJ databases">
        <title>Draft genome sequence of Brevundimonas diminuta.</title>
        <authorList>
            <person name="Brown P.J.B."/>
            <person name="Buechlein A."/>
            <person name="Hemmerich C."/>
            <person name="Brun Y.V."/>
        </authorList>
    </citation>
    <scope>NUCLEOTIDE SEQUENCE [LARGE SCALE GENOMIC DNA]</scope>
    <source>
        <strain evidence="2">C19</strain>
    </source>
</reference>
<gene>
    <name evidence="1" type="ORF">ABI_07960</name>
</gene>
<sequence>MVLGEHARISDLVEIFSEGADIIPAYVEPQKAFFEEWLATPKPPYTG</sequence>
<accession>F4QLU1</accession>